<dbReference type="PRINTS" id="PR00380">
    <property type="entry name" value="KINESINHEAVY"/>
</dbReference>
<evidence type="ECO:0000259" key="16">
    <source>
        <dbReference type="PROSITE" id="PS50067"/>
    </source>
</evidence>
<dbReference type="GO" id="GO:0007018">
    <property type="term" value="P:microtubule-based movement"/>
    <property type="evidence" value="ECO:0007669"/>
    <property type="project" value="InterPro"/>
</dbReference>
<keyword evidence="3" id="KW-0132">Cell division</keyword>
<evidence type="ECO:0000313" key="17">
    <source>
        <dbReference type="EMBL" id="CAG9814330.1"/>
    </source>
</evidence>
<feature type="binding site" evidence="14">
    <location>
        <begin position="305"/>
        <end position="312"/>
    </location>
    <ligand>
        <name>ATP</name>
        <dbReference type="ChEBI" id="CHEBI:30616"/>
    </ligand>
</feature>
<evidence type="ECO:0000256" key="15">
    <source>
        <dbReference type="RuleBase" id="RU000394"/>
    </source>
</evidence>
<dbReference type="Pfam" id="PF00225">
    <property type="entry name" value="Kinesin"/>
    <property type="match status" value="1"/>
</dbReference>
<gene>
    <name evidence="17" type="ORF">PHAECO_LOCUS1970</name>
</gene>
<keyword evidence="2" id="KW-0963">Cytoplasm</keyword>
<keyword evidence="4 15" id="KW-0493">Microtubule</keyword>
<reference evidence="17" key="2">
    <citation type="submission" date="2022-10" db="EMBL/GenBank/DDBJ databases">
        <authorList>
            <consortium name="ENA_rothamsted_submissions"/>
            <consortium name="culmorum"/>
            <person name="King R."/>
        </authorList>
    </citation>
    <scope>NUCLEOTIDE SEQUENCE</scope>
</reference>
<dbReference type="PROSITE" id="PS00411">
    <property type="entry name" value="KINESIN_MOTOR_1"/>
    <property type="match status" value="1"/>
</dbReference>
<evidence type="ECO:0000313" key="18">
    <source>
        <dbReference type="Proteomes" id="UP001153737"/>
    </source>
</evidence>
<reference evidence="17" key="1">
    <citation type="submission" date="2022-01" db="EMBL/GenBank/DDBJ databases">
        <authorList>
            <person name="King R."/>
        </authorList>
    </citation>
    <scope>NUCLEOTIDE SEQUENCE</scope>
</reference>
<sequence length="647" mass="72933">MSTFSIGASINIKRSDGRVQAAVVSSIDHDLKCVKVEWFENGETKGKEIHFSNITALNPGVAICKKRENYSSGCFSVADDSLVNKNKRRFSSLNQDIRSHSAKPRLTHNDFTNVSTVATELVVEGKHLPNTTTNRSVIENLSKFKESATVKKLNKLEKNRIERRKKHAEVKAEKEENFKKNQNNPHWELMNMITQYQNSIEFKPLSSRDIIEEHLITVAVRKRPLNHSDIQKKEIDIITIPSKNQIIIHEPKLKVDLTKYLENHAFTFDYTFNENCTNEMVYKYSAQPLVRTVFEGGFATCFAYGQTGSGKTFTMSGNSADSNREKGIYALTATDIFKEIVSVKYKHLNLMVSCSFFEIYVKKVSDLLNGKKVLKILEDGKQQVQIVGLTEKCVNSVDEVLQLIKLGNEERASGQTSANLNSSRSHAIFQIYLRSTANPKKLHGKFSLIDLAGNERGADTFSSSKITRLEGSEINQSLLSLKECIRALARKGAHLPFRGSKLTQVLRDSFVGANSKTCMIAMVSPGVNSCENTLNTLRYADRVKELGGGDGHLNKLSDNDINDTATTFYSSHSMSVYPKQRSFERPVKVRLEDKMVNMHKEVVGKLQRSAREAEELLVSSKNDVEKYSINWNLLVEDVISYLMKAKM</sequence>
<keyword evidence="10 14" id="KW-0505">Motor protein</keyword>
<dbReference type="Pfam" id="PF22923">
    <property type="entry name" value="KIF2A-like_1st"/>
    <property type="match status" value="1"/>
</dbReference>
<evidence type="ECO:0000256" key="13">
    <source>
        <dbReference type="ARBA" id="ARBA00061030"/>
    </source>
</evidence>
<keyword evidence="8 14" id="KW-0067">ATP-binding</keyword>
<name>A0A9N9S9K0_PHACE</name>
<evidence type="ECO:0000256" key="8">
    <source>
        <dbReference type="ARBA" id="ARBA00022840"/>
    </source>
</evidence>
<dbReference type="GO" id="GO:0003777">
    <property type="term" value="F:microtubule motor activity"/>
    <property type="evidence" value="ECO:0007669"/>
    <property type="project" value="InterPro"/>
</dbReference>
<evidence type="ECO:0000256" key="2">
    <source>
        <dbReference type="ARBA" id="ARBA00022490"/>
    </source>
</evidence>
<keyword evidence="7" id="KW-0159">Chromosome partition</keyword>
<evidence type="ECO:0000256" key="7">
    <source>
        <dbReference type="ARBA" id="ARBA00022829"/>
    </source>
</evidence>
<dbReference type="GO" id="GO:0005524">
    <property type="term" value="F:ATP binding"/>
    <property type="evidence" value="ECO:0007669"/>
    <property type="project" value="UniProtKB-UniRule"/>
</dbReference>
<dbReference type="FunFam" id="3.40.850.10:FF:000012">
    <property type="entry name" value="Kinesin-like protein"/>
    <property type="match status" value="1"/>
</dbReference>
<dbReference type="SUPFAM" id="SSF52540">
    <property type="entry name" value="P-loop containing nucleoside triphosphate hydrolases"/>
    <property type="match status" value="1"/>
</dbReference>
<accession>A0A9N9S9K0</accession>
<evidence type="ECO:0000256" key="4">
    <source>
        <dbReference type="ARBA" id="ARBA00022701"/>
    </source>
</evidence>
<dbReference type="OrthoDB" id="3176171at2759"/>
<dbReference type="GO" id="GO:0007019">
    <property type="term" value="P:microtubule depolymerization"/>
    <property type="evidence" value="ECO:0007669"/>
    <property type="project" value="TreeGrafter"/>
</dbReference>
<evidence type="ECO:0000256" key="3">
    <source>
        <dbReference type="ARBA" id="ARBA00022618"/>
    </source>
</evidence>
<dbReference type="GO" id="GO:0008017">
    <property type="term" value="F:microtubule binding"/>
    <property type="evidence" value="ECO:0007669"/>
    <property type="project" value="InterPro"/>
</dbReference>
<keyword evidence="18" id="KW-1185">Reference proteome</keyword>
<evidence type="ECO:0000256" key="5">
    <source>
        <dbReference type="ARBA" id="ARBA00022741"/>
    </source>
</evidence>
<evidence type="ECO:0000256" key="9">
    <source>
        <dbReference type="ARBA" id="ARBA00023054"/>
    </source>
</evidence>
<keyword evidence="12" id="KW-0131">Cell cycle</keyword>
<evidence type="ECO:0000256" key="12">
    <source>
        <dbReference type="ARBA" id="ARBA00023306"/>
    </source>
</evidence>
<keyword evidence="9" id="KW-0175">Coiled coil</keyword>
<dbReference type="GO" id="GO:0005828">
    <property type="term" value="C:kinetochore microtubule"/>
    <property type="evidence" value="ECO:0007669"/>
    <property type="project" value="UniProtKB-ARBA"/>
</dbReference>
<dbReference type="PANTHER" id="PTHR47971:SF8">
    <property type="entry name" value="KINESIN-LIKE PROTEIN"/>
    <property type="match status" value="1"/>
</dbReference>
<dbReference type="SMART" id="SM00129">
    <property type="entry name" value="KISc"/>
    <property type="match status" value="1"/>
</dbReference>
<evidence type="ECO:0000256" key="1">
    <source>
        <dbReference type="ARBA" id="ARBA00004647"/>
    </source>
</evidence>
<dbReference type="GO" id="GO:0051301">
    <property type="term" value="P:cell division"/>
    <property type="evidence" value="ECO:0007669"/>
    <property type="project" value="UniProtKB-KW"/>
</dbReference>
<dbReference type="InterPro" id="IPR027417">
    <property type="entry name" value="P-loop_NTPase"/>
</dbReference>
<dbReference type="InterPro" id="IPR001752">
    <property type="entry name" value="Kinesin_motor_dom"/>
</dbReference>
<proteinExistence type="inferred from homology"/>
<dbReference type="AlphaFoldDB" id="A0A9N9S9K0"/>
<comment type="similarity">
    <text evidence="13">Belongs to the TRAFAC class myosin-kinesin ATPase superfamily. Kinesin family. KIN-13 subfamily.</text>
</comment>
<evidence type="ECO:0000256" key="14">
    <source>
        <dbReference type="PROSITE-ProRule" id="PRU00283"/>
    </source>
</evidence>
<feature type="domain" description="Kinesin motor" evidence="16">
    <location>
        <begin position="215"/>
        <end position="546"/>
    </location>
</feature>
<dbReference type="GO" id="GO:0000922">
    <property type="term" value="C:spindle pole"/>
    <property type="evidence" value="ECO:0007669"/>
    <property type="project" value="UniProtKB-SubCell"/>
</dbReference>
<dbReference type="PROSITE" id="PS50067">
    <property type="entry name" value="KINESIN_MOTOR_2"/>
    <property type="match status" value="1"/>
</dbReference>
<dbReference type="InterPro" id="IPR054473">
    <property type="entry name" value="KIF2A-like_N"/>
</dbReference>
<protein>
    <recommendedName>
        <fullName evidence="15">Kinesin-like protein</fullName>
    </recommendedName>
</protein>
<dbReference type="InterPro" id="IPR027640">
    <property type="entry name" value="Kinesin-like_fam"/>
</dbReference>
<dbReference type="GO" id="GO:0007059">
    <property type="term" value="P:chromosome segregation"/>
    <property type="evidence" value="ECO:0007669"/>
    <property type="project" value="UniProtKB-KW"/>
</dbReference>
<dbReference type="InterPro" id="IPR036961">
    <property type="entry name" value="Kinesin_motor_dom_sf"/>
</dbReference>
<organism evidence="17 18">
    <name type="scientific">Phaedon cochleariae</name>
    <name type="common">Mustard beetle</name>
    <dbReference type="NCBI Taxonomy" id="80249"/>
    <lineage>
        <taxon>Eukaryota</taxon>
        <taxon>Metazoa</taxon>
        <taxon>Ecdysozoa</taxon>
        <taxon>Arthropoda</taxon>
        <taxon>Hexapoda</taxon>
        <taxon>Insecta</taxon>
        <taxon>Pterygota</taxon>
        <taxon>Neoptera</taxon>
        <taxon>Endopterygota</taxon>
        <taxon>Coleoptera</taxon>
        <taxon>Polyphaga</taxon>
        <taxon>Cucujiformia</taxon>
        <taxon>Chrysomeloidea</taxon>
        <taxon>Chrysomelidae</taxon>
        <taxon>Chrysomelinae</taxon>
        <taxon>Chrysomelini</taxon>
        <taxon>Phaedon</taxon>
    </lineage>
</organism>
<dbReference type="Proteomes" id="UP001153737">
    <property type="component" value="Chromosome 10"/>
</dbReference>
<dbReference type="CDD" id="cd01367">
    <property type="entry name" value="KISc_KIF2_like"/>
    <property type="match status" value="1"/>
</dbReference>
<dbReference type="EMBL" id="OU896716">
    <property type="protein sequence ID" value="CAG9814330.1"/>
    <property type="molecule type" value="Genomic_DNA"/>
</dbReference>
<keyword evidence="5 14" id="KW-0547">Nucleotide-binding</keyword>
<keyword evidence="6" id="KW-0498">Mitosis</keyword>
<evidence type="ECO:0000256" key="10">
    <source>
        <dbReference type="ARBA" id="ARBA00023175"/>
    </source>
</evidence>
<dbReference type="Gene3D" id="3.40.850.10">
    <property type="entry name" value="Kinesin motor domain"/>
    <property type="match status" value="1"/>
</dbReference>
<dbReference type="InterPro" id="IPR019821">
    <property type="entry name" value="Kinesin_motor_CS"/>
</dbReference>
<evidence type="ECO:0000256" key="11">
    <source>
        <dbReference type="ARBA" id="ARBA00023212"/>
    </source>
</evidence>
<evidence type="ECO:0000256" key="6">
    <source>
        <dbReference type="ARBA" id="ARBA00022776"/>
    </source>
</evidence>
<dbReference type="PANTHER" id="PTHR47971">
    <property type="entry name" value="KINESIN-RELATED PROTEIN 6"/>
    <property type="match status" value="1"/>
</dbReference>
<keyword evidence="11" id="KW-0206">Cytoskeleton</keyword>
<comment type="subcellular location">
    <subcellularLocation>
        <location evidence="1">Cytoplasm</location>
        <location evidence="1">Cytoskeleton</location>
        <location evidence="1">Spindle pole</location>
    </subcellularLocation>
</comment>